<sequence>MEYKPKTTRDKREYDVTPDKNITNTIKTEKRVATKRTNVLMKAVEKKEKFERLEGSDNVNDENGFTKFSNRDRKI</sequence>
<comment type="caution">
    <text evidence="2">The sequence shown here is derived from an EMBL/GenBank/DDBJ whole genome shotgun (WGS) entry which is preliminary data.</text>
</comment>
<evidence type="ECO:0000313" key="3">
    <source>
        <dbReference type="Proteomes" id="UP000789706"/>
    </source>
</evidence>
<dbReference type="Proteomes" id="UP000789706">
    <property type="component" value="Unassembled WGS sequence"/>
</dbReference>
<proteinExistence type="predicted"/>
<accession>A0A9N8VIA9</accession>
<gene>
    <name evidence="2" type="ORF">DEBURN_LOCUS2142</name>
</gene>
<dbReference type="AlphaFoldDB" id="A0A9N8VIA9"/>
<dbReference type="EMBL" id="CAJVPK010000111">
    <property type="protein sequence ID" value="CAG8451122.1"/>
    <property type="molecule type" value="Genomic_DNA"/>
</dbReference>
<dbReference type="OrthoDB" id="2408118at2759"/>
<protein>
    <submittedName>
        <fullName evidence="2">5607_t:CDS:1</fullName>
    </submittedName>
</protein>
<feature type="region of interest" description="Disordered" evidence="1">
    <location>
        <begin position="55"/>
        <end position="75"/>
    </location>
</feature>
<name>A0A9N8VIA9_9GLOM</name>
<keyword evidence="3" id="KW-1185">Reference proteome</keyword>
<feature type="compositionally biased region" description="Polar residues" evidence="1">
    <location>
        <begin position="57"/>
        <end position="68"/>
    </location>
</feature>
<organism evidence="2 3">
    <name type="scientific">Diversispora eburnea</name>
    <dbReference type="NCBI Taxonomy" id="1213867"/>
    <lineage>
        <taxon>Eukaryota</taxon>
        <taxon>Fungi</taxon>
        <taxon>Fungi incertae sedis</taxon>
        <taxon>Mucoromycota</taxon>
        <taxon>Glomeromycotina</taxon>
        <taxon>Glomeromycetes</taxon>
        <taxon>Diversisporales</taxon>
        <taxon>Diversisporaceae</taxon>
        <taxon>Diversispora</taxon>
    </lineage>
</organism>
<reference evidence="2" key="1">
    <citation type="submission" date="2021-06" db="EMBL/GenBank/DDBJ databases">
        <authorList>
            <person name="Kallberg Y."/>
            <person name="Tangrot J."/>
            <person name="Rosling A."/>
        </authorList>
    </citation>
    <scope>NUCLEOTIDE SEQUENCE</scope>
    <source>
        <strain evidence="2">AZ414A</strain>
    </source>
</reference>
<evidence type="ECO:0000313" key="2">
    <source>
        <dbReference type="EMBL" id="CAG8451122.1"/>
    </source>
</evidence>
<evidence type="ECO:0000256" key="1">
    <source>
        <dbReference type="SAM" id="MobiDB-lite"/>
    </source>
</evidence>